<proteinExistence type="inferred from homology"/>
<sequence length="347" mass="39001">MPEGLLLFALTIADILEEFSECQTIVFGDVTYGACCIDDLGAKALCVDLLVHYGHSCLIPIERNDSLKVLYVFVDIKIDIHHLKETVKANFSPDMRIGVVSTIQFVASVQALVEQLKNEGFHLFCPQTKPLSPGETLGCTSPRFSDDSDAILYVGDGRFHLEAAMIANHRLKAYKYDPYDKQLTEELYNYEQMLSVRKDAVQKAVDAGTFGIILGTLGRQGSVKVFDELETTIRAKGKILIRLLLSEIFPQKLELFSDVGAWVQTSCPRLSIDWGLAFKTPLLTPYELNVVLQKVEWQKNYPMDFYSRNSLGPWTPNYKPEPPKEQKRSAPQVKSPCVNFCTDCACK</sequence>
<evidence type="ECO:0000256" key="12">
    <source>
        <dbReference type="SAM" id="SignalP"/>
    </source>
</evidence>
<keyword evidence="11" id="KW-0004">4Fe-4S</keyword>
<dbReference type="UniPathway" id="UPA00559"/>
<organism evidence="13 14">
    <name type="scientific">Varroa destructor</name>
    <name type="common">Honeybee mite</name>
    <dbReference type="NCBI Taxonomy" id="109461"/>
    <lineage>
        <taxon>Eukaryota</taxon>
        <taxon>Metazoa</taxon>
        <taxon>Ecdysozoa</taxon>
        <taxon>Arthropoda</taxon>
        <taxon>Chelicerata</taxon>
        <taxon>Arachnida</taxon>
        <taxon>Acari</taxon>
        <taxon>Parasitiformes</taxon>
        <taxon>Mesostigmata</taxon>
        <taxon>Gamasina</taxon>
        <taxon>Dermanyssoidea</taxon>
        <taxon>Varroidae</taxon>
        <taxon>Varroa</taxon>
    </lineage>
</organism>
<dbReference type="Pfam" id="PF01866">
    <property type="entry name" value="Diphthamide_syn"/>
    <property type="match status" value="1"/>
</dbReference>
<accession>A0A7M7JPR3</accession>
<evidence type="ECO:0000256" key="5">
    <source>
        <dbReference type="ARBA" id="ARBA00022679"/>
    </source>
</evidence>
<keyword evidence="6 11" id="KW-0949">S-adenosyl-L-methionine</keyword>
<dbReference type="PANTHER" id="PTHR10762">
    <property type="entry name" value="DIPHTHAMIDE BIOSYNTHESIS PROTEIN"/>
    <property type="match status" value="1"/>
</dbReference>
<comment type="catalytic activity">
    <reaction evidence="10 11">
        <text>L-histidyl-[translation elongation factor 2] + S-adenosyl-L-methionine = 2-[(3S)-amino-3-carboxypropyl]-L-histidyl-[translation elongation factor 2] + S-methyl-5'-thioadenosine + H(+)</text>
        <dbReference type="Rhea" id="RHEA:36783"/>
        <dbReference type="Rhea" id="RHEA-COMP:9748"/>
        <dbReference type="Rhea" id="RHEA-COMP:9749"/>
        <dbReference type="ChEBI" id="CHEBI:15378"/>
        <dbReference type="ChEBI" id="CHEBI:17509"/>
        <dbReference type="ChEBI" id="CHEBI:29979"/>
        <dbReference type="ChEBI" id="CHEBI:59789"/>
        <dbReference type="ChEBI" id="CHEBI:73995"/>
        <dbReference type="EC" id="2.5.1.108"/>
    </reaction>
</comment>
<dbReference type="GO" id="GO:0090560">
    <property type="term" value="F:2-(3-amino-3-carboxypropyl)histidine synthase activity"/>
    <property type="evidence" value="ECO:0007669"/>
    <property type="project" value="UniProtKB-UniRule"/>
</dbReference>
<keyword evidence="9" id="KW-0411">Iron-sulfur</keyword>
<dbReference type="EnsemblMetazoa" id="XM_022793629">
    <property type="protein sequence ID" value="XP_022649364"/>
    <property type="gene ID" value="LOC111245365"/>
</dbReference>
<evidence type="ECO:0000256" key="7">
    <source>
        <dbReference type="ARBA" id="ARBA00022723"/>
    </source>
</evidence>
<dbReference type="EnsemblMetazoa" id="XM_022793630">
    <property type="protein sequence ID" value="XP_022649365"/>
    <property type="gene ID" value="LOC111245365"/>
</dbReference>
<dbReference type="CTD" id="1801"/>
<dbReference type="AlphaFoldDB" id="A0A7M7JPR3"/>
<dbReference type="NCBIfam" id="TIGR00322">
    <property type="entry name" value="diphth2_R"/>
    <property type="match status" value="1"/>
</dbReference>
<dbReference type="InterPro" id="IPR016435">
    <property type="entry name" value="DPH1/DPH2"/>
</dbReference>
<dbReference type="InterPro" id="IPR042263">
    <property type="entry name" value="DPH1/DPH2_1"/>
</dbReference>
<evidence type="ECO:0000256" key="10">
    <source>
        <dbReference type="ARBA" id="ARBA00048403"/>
    </source>
</evidence>
<comment type="function">
    <text evidence="11">Catalyzes the first step of diphthamide biosynthesis, a post-translational modification of histidine which occurs in elongation factor 2.</text>
</comment>
<dbReference type="GeneID" id="111245365"/>
<evidence type="ECO:0000256" key="11">
    <source>
        <dbReference type="PIRNR" id="PIRNR004967"/>
    </source>
</evidence>
<feature type="signal peptide" evidence="12">
    <location>
        <begin position="1"/>
        <end position="22"/>
    </location>
</feature>
<evidence type="ECO:0000256" key="2">
    <source>
        <dbReference type="ARBA" id="ARBA00010173"/>
    </source>
</evidence>
<dbReference type="Proteomes" id="UP000594260">
    <property type="component" value="Unplaced"/>
</dbReference>
<evidence type="ECO:0000256" key="8">
    <source>
        <dbReference type="ARBA" id="ARBA00023004"/>
    </source>
</evidence>
<evidence type="ECO:0000256" key="4">
    <source>
        <dbReference type="ARBA" id="ARBA00021915"/>
    </source>
</evidence>
<keyword evidence="12" id="KW-0732">Signal</keyword>
<dbReference type="Gene3D" id="3.40.50.11850">
    <property type="entry name" value="Diphthamide synthesis DPH1/DPH2 domain 2"/>
    <property type="match status" value="1"/>
</dbReference>
<dbReference type="RefSeq" id="XP_022649364.1">
    <property type="nucleotide sequence ID" value="XM_022793629.1"/>
</dbReference>
<evidence type="ECO:0000256" key="6">
    <source>
        <dbReference type="ARBA" id="ARBA00022691"/>
    </source>
</evidence>
<dbReference type="PIRSF" id="PIRSF004967">
    <property type="entry name" value="DPH1"/>
    <property type="match status" value="1"/>
</dbReference>
<dbReference type="GO" id="GO:0046872">
    <property type="term" value="F:metal ion binding"/>
    <property type="evidence" value="ECO:0007669"/>
    <property type="project" value="UniProtKB-KW"/>
</dbReference>
<evidence type="ECO:0000256" key="3">
    <source>
        <dbReference type="ARBA" id="ARBA00012221"/>
    </source>
</evidence>
<dbReference type="InterPro" id="IPR042264">
    <property type="entry name" value="DPH1/DPH2_2"/>
</dbReference>
<comment type="similarity">
    <text evidence="2 11">Belongs to the DPH1/DPH2 family. DPH1 subfamily.</text>
</comment>
<dbReference type="GO" id="GO:0017183">
    <property type="term" value="P:protein histidyl modification to diphthamide"/>
    <property type="evidence" value="ECO:0007669"/>
    <property type="project" value="UniProtKB-UniRule"/>
</dbReference>
<dbReference type="FunFam" id="3.40.50.11840:FF:000001">
    <property type="entry name" value="2-(3-amino-3-carboxypropyl)histidine synthase subunit 1"/>
    <property type="match status" value="1"/>
</dbReference>
<feature type="chain" id="PRO_5033597024" description="2-(3-amino-3-carboxypropyl)histidine synthase subunit 1" evidence="12">
    <location>
        <begin position="23"/>
        <end position="347"/>
    </location>
</feature>
<dbReference type="InterPro" id="IPR042265">
    <property type="entry name" value="DPH1/DPH2_3"/>
</dbReference>
<keyword evidence="7" id="KW-0479">Metal-binding</keyword>
<reference evidence="13" key="1">
    <citation type="submission" date="2021-01" db="UniProtKB">
        <authorList>
            <consortium name="EnsemblMetazoa"/>
        </authorList>
    </citation>
    <scope>IDENTIFICATION</scope>
</reference>
<evidence type="ECO:0000313" key="14">
    <source>
        <dbReference type="Proteomes" id="UP000594260"/>
    </source>
</evidence>
<comment type="cofactor">
    <cofactor evidence="11">
        <name>[4Fe-4S] cluster</name>
        <dbReference type="ChEBI" id="CHEBI:49883"/>
    </cofactor>
    <text evidence="11">Binds 1 [4Fe-4S] cluster per subunit. The cluster is coordinated with 3 cysteines and an exchangeable S-adenosyl-L-methionine.</text>
</comment>
<comment type="pathway">
    <text evidence="1 11">Protein modification; peptidyl-diphthamide biosynthesis.</text>
</comment>
<dbReference type="PANTHER" id="PTHR10762:SF1">
    <property type="entry name" value="2-(3-AMINO-3-CARBOXYPROPYL)HISTIDINE SYNTHASE SUBUNIT 1"/>
    <property type="match status" value="1"/>
</dbReference>
<name>A0A7M7JPR3_VARDE</name>
<protein>
    <recommendedName>
        <fullName evidence="4 11">2-(3-amino-3-carboxypropyl)histidine synthase subunit 1</fullName>
        <ecNumber evidence="3 11">2.5.1.108</ecNumber>
    </recommendedName>
</protein>
<dbReference type="Gene3D" id="3.40.50.11860">
    <property type="entry name" value="Diphthamide synthesis DPH1/DPH2 domain 3"/>
    <property type="match status" value="1"/>
</dbReference>
<dbReference type="EC" id="2.5.1.108" evidence="3 11"/>
<dbReference type="Gene3D" id="3.40.50.11840">
    <property type="entry name" value="Diphthamide synthesis DPH1/DPH2 domain 1"/>
    <property type="match status" value="1"/>
</dbReference>
<keyword evidence="8" id="KW-0408">Iron</keyword>
<dbReference type="FunFam" id="3.40.50.11850:FF:000001">
    <property type="entry name" value="2-(3-amino-3-carboxypropyl)histidine synthase subunit 1"/>
    <property type="match status" value="1"/>
</dbReference>
<evidence type="ECO:0000256" key="1">
    <source>
        <dbReference type="ARBA" id="ARBA00005156"/>
    </source>
</evidence>
<dbReference type="RefSeq" id="XP_022649365.1">
    <property type="nucleotide sequence ID" value="XM_022793630.1"/>
</dbReference>
<keyword evidence="5 11" id="KW-0808">Transferase</keyword>
<evidence type="ECO:0000256" key="9">
    <source>
        <dbReference type="ARBA" id="ARBA00023014"/>
    </source>
</evidence>
<evidence type="ECO:0000313" key="13">
    <source>
        <dbReference type="EnsemblMetazoa" id="XP_022649364"/>
    </source>
</evidence>
<keyword evidence="14" id="KW-1185">Reference proteome</keyword>
<dbReference type="GO" id="GO:0051539">
    <property type="term" value="F:4 iron, 4 sulfur cluster binding"/>
    <property type="evidence" value="ECO:0007669"/>
    <property type="project" value="UniProtKB-UniRule"/>
</dbReference>
<dbReference type="SFLD" id="SFLDS00032">
    <property type="entry name" value="Radical_SAM_3-amino-3-carboxyp"/>
    <property type="match status" value="1"/>
</dbReference>
<dbReference type="InterPro" id="IPR035435">
    <property type="entry name" value="DPH1/DPH2_euk_archaea"/>
</dbReference>
<dbReference type="FunFam" id="3.40.50.11860:FF:000002">
    <property type="entry name" value="2-(3-amino-3-carboxypropyl)histidine synthase subunit 1"/>
    <property type="match status" value="1"/>
</dbReference>
<dbReference type="OMA" id="PGQVLGC"/>